<evidence type="ECO:0000313" key="1">
    <source>
        <dbReference type="EMBL" id="MCS7483772.1"/>
    </source>
</evidence>
<sequence length="172" mass="19542">MRVWPYKFELDLETYRARGALSREASNPYFDMFLIDDRATDEEFVERHRGVHVMDEHYWFGVDVRCTSAEEAKWGAVQNTVLEALRRITDDLLRDLDAGAGDAVLLEAHTRMAVVAVDHQAVWETVVARLNEAISAGLPIARFPVPQTWSTARHKREVGERNRRLGGGYASG</sequence>
<accession>A0A9X2VX59</accession>
<organism evidence="1 2">
    <name type="scientific">Umezawaea endophytica</name>
    <dbReference type="NCBI Taxonomy" id="1654476"/>
    <lineage>
        <taxon>Bacteria</taxon>
        <taxon>Bacillati</taxon>
        <taxon>Actinomycetota</taxon>
        <taxon>Actinomycetes</taxon>
        <taxon>Pseudonocardiales</taxon>
        <taxon>Pseudonocardiaceae</taxon>
        <taxon>Umezawaea</taxon>
    </lineage>
</organism>
<proteinExistence type="predicted"/>
<dbReference type="Proteomes" id="UP001141259">
    <property type="component" value="Unassembled WGS sequence"/>
</dbReference>
<dbReference type="EMBL" id="JANYMP010000037">
    <property type="protein sequence ID" value="MCS7483772.1"/>
    <property type="molecule type" value="Genomic_DNA"/>
</dbReference>
<evidence type="ECO:0000313" key="2">
    <source>
        <dbReference type="Proteomes" id="UP001141259"/>
    </source>
</evidence>
<gene>
    <name evidence="1" type="ORF">NZH93_43625</name>
</gene>
<name>A0A9X2VX59_9PSEU</name>
<comment type="caution">
    <text evidence="1">The sequence shown here is derived from an EMBL/GenBank/DDBJ whole genome shotgun (WGS) entry which is preliminary data.</text>
</comment>
<keyword evidence="2" id="KW-1185">Reference proteome</keyword>
<dbReference type="RefSeq" id="WP_259629226.1">
    <property type="nucleotide sequence ID" value="NZ_JANYMP010000037.1"/>
</dbReference>
<protein>
    <submittedName>
        <fullName evidence="1">Uncharacterized protein</fullName>
    </submittedName>
</protein>
<dbReference type="AlphaFoldDB" id="A0A9X2VX59"/>
<reference evidence="1" key="1">
    <citation type="submission" date="2022-08" db="EMBL/GenBank/DDBJ databases">
        <authorList>
            <person name="Tistechok S."/>
            <person name="Samborskyy M."/>
            <person name="Roman I."/>
        </authorList>
    </citation>
    <scope>NUCLEOTIDE SEQUENCE</scope>
    <source>
        <strain evidence="1">DSM 103496</strain>
    </source>
</reference>